<evidence type="ECO:0000313" key="1">
    <source>
        <dbReference type="EMBL" id="GFH37414.1"/>
    </source>
</evidence>
<evidence type="ECO:0000313" key="2">
    <source>
        <dbReference type="Proteomes" id="UP000484988"/>
    </source>
</evidence>
<dbReference type="Proteomes" id="UP000484988">
    <property type="component" value="Unassembled WGS sequence"/>
</dbReference>
<gene>
    <name evidence="1" type="ORF">SCWH03_36520</name>
</gene>
<comment type="caution">
    <text evidence="1">The sequence shown here is derived from an EMBL/GenBank/DDBJ whole genome shotgun (WGS) entry which is preliminary data.</text>
</comment>
<dbReference type="InterPro" id="IPR036291">
    <property type="entry name" value="NAD(P)-bd_dom_sf"/>
</dbReference>
<dbReference type="AlphaFoldDB" id="A0A6A0AZL5"/>
<dbReference type="Gene3D" id="3.40.50.720">
    <property type="entry name" value="NAD(P)-binding Rossmann-like Domain"/>
    <property type="match status" value="1"/>
</dbReference>
<accession>A0A6A0AZL5</accession>
<dbReference type="SUPFAM" id="SSF51735">
    <property type="entry name" value="NAD(P)-binding Rossmann-fold domains"/>
    <property type="match status" value="1"/>
</dbReference>
<name>A0A6A0AZL5_9ACTN</name>
<protein>
    <submittedName>
        <fullName evidence="1">Uncharacterized protein</fullName>
    </submittedName>
</protein>
<keyword evidence="2" id="KW-1185">Reference proteome</keyword>
<dbReference type="EMBL" id="BLLG01000010">
    <property type="protein sequence ID" value="GFH37414.1"/>
    <property type="molecule type" value="Genomic_DNA"/>
</dbReference>
<proteinExistence type="predicted"/>
<sequence>MSSQAGAVPYPVPQLLKGQKALVTGANSGIGKATAIALGRAGADDGFAAGG</sequence>
<organism evidence="1 2">
    <name type="scientific">Streptomyces pacificus</name>
    <dbReference type="NCBI Taxonomy" id="2705029"/>
    <lineage>
        <taxon>Bacteria</taxon>
        <taxon>Bacillati</taxon>
        <taxon>Actinomycetota</taxon>
        <taxon>Actinomycetes</taxon>
        <taxon>Kitasatosporales</taxon>
        <taxon>Streptomycetaceae</taxon>
        <taxon>Streptomyces</taxon>
    </lineage>
</organism>
<reference evidence="1 2" key="1">
    <citation type="submission" date="2020-02" db="EMBL/GenBank/DDBJ databases">
        <title>Whole Genome Shotgun Sequence of Streptomyces sp. strain CWH03.</title>
        <authorList>
            <person name="Dohra H."/>
            <person name="Kodani S."/>
            <person name="Yamamura H."/>
        </authorList>
    </citation>
    <scope>NUCLEOTIDE SEQUENCE [LARGE SCALE GENOMIC DNA]</scope>
    <source>
        <strain evidence="1 2">CWH03</strain>
    </source>
</reference>